<keyword evidence="6" id="KW-1185">Reference proteome</keyword>
<name>A0A8G2CLR0_ACIRU</name>
<dbReference type="Gene3D" id="1.25.40.10">
    <property type="entry name" value="Tetratricopeptide repeat domain"/>
    <property type="match status" value="2"/>
</dbReference>
<proteinExistence type="predicted"/>
<feature type="chain" id="PRO_5034856429" evidence="4">
    <location>
        <begin position="34"/>
        <end position="269"/>
    </location>
</feature>
<dbReference type="InterPro" id="IPR050498">
    <property type="entry name" value="Ycf3"/>
</dbReference>
<dbReference type="PANTHER" id="PTHR44858:SF1">
    <property type="entry name" value="UDP-N-ACETYLGLUCOSAMINE--PEPTIDE N-ACETYLGLUCOSAMINYLTRANSFERASE SPINDLY-RELATED"/>
    <property type="match status" value="1"/>
</dbReference>
<evidence type="ECO:0000256" key="1">
    <source>
        <dbReference type="ARBA" id="ARBA00022737"/>
    </source>
</evidence>
<keyword evidence="1" id="KW-0677">Repeat</keyword>
<comment type="caution">
    <text evidence="5">The sequence shown here is derived from an EMBL/GenBank/DDBJ whole genome shotgun (WGS) entry which is preliminary data.</text>
</comment>
<evidence type="ECO:0000313" key="6">
    <source>
        <dbReference type="Proteomes" id="UP000186308"/>
    </source>
</evidence>
<dbReference type="PROSITE" id="PS50005">
    <property type="entry name" value="TPR"/>
    <property type="match status" value="2"/>
</dbReference>
<keyword evidence="2 3" id="KW-0802">TPR repeat</keyword>
<dbReference type="AlphaFoldDB" id="A0A8G2CLR0"/>
<evidence type="ECO:0000256" key="3">
    <source>
        <dbReference type="PROSITE-ProRule" id="PRU00339"/>
    </source>
</evidence>
<evidence type="ECO:0000256" key="2">
    <source>
        <dbReference type="ARBA" id="ARBA00022803"/>
    </source>
</evidence>
<evidence type="ECO:0000313" key="5">
    <source>
        <dbReference type="EMBL" id="SIR08380.1"/>
    </source>
</evidence>
<accession>A0A8G2CLR0</accession>
<feature type="repeat" description="TPR" evidence="3">
    <location>
        <begin position="81"/>
        <end position="114"/>
    </location>
</feature>
<dbReference type="Pfam" id="PF13432">
    <property type="entry name" value="TPR_16"/>
    <property type="match status" value="2"/>
</dbReference>
<dbReference type="EMBL" id="FTNE01000015">
    <property type="protein sequence ID" value="SIR08380.1"/>
    <property type="molecule type" value="Genomic_DNA"/>
</dbReference>
<dbReference type="PANTHER" id="PTHR44858">
    <property type="entry name" value="TETRATRICOPEPTIDE REPEAT PROTEIN 6"/>
    <property type="match status" value="1"/>
</dbReference>
<keyword evidence="4" id="KW-0732">Signal</keyword>
<feature type="signal peptide" evidence="4">
    <location>
        <begin position="1"/>
        <end position="33"/>
    </location>
</feature>
<gene>
    <name evidence="5" type="ORF">SAMN05421828_1159</name>
</gene>
<dbReference type="SUPFAM" id="SSF48452">
    <property type="entry name" value="TPR-like"/>
    <property type="match status" value="1"/>
</dbReference>
<dbReference type="InterPro" id="IPR019734">
    <property type="entry name" value="TPR_rpt"/>
</dbReference>
<sequence>MIASIKAHRRRVALRPRLAGRIAAVSLILGPLAACSSGAPLSAALTGNRTLNIARTALAGGNPQMALTVTNAVLKSNPDDSEALIDRGDAYYLLNDCVSATADFRHALRISPRTATAELGLGRCALPTDPRTAATDFGNASRDAPGDAVAFNDLGIARADQSEFGAAQAAFRSALAIDPSMQAASVNLGMSLALGGNPAQAEIVLGPIARGAGATPLIRADYATSLALAGHPKAANGILMADMPAAEAEAMVAQILKLHALPAAKEAAG</sequence>
<dbReference type="RefSeq" id="WP_076454606.1">
    <property type="nucleotide sequence ID" value="NZ_FTNE01000015.1"/>
</dbReference>
<dbReference type="InterPro" id="IPR011990">
    <property type="entry name" value="TPR-like_helical_dom_sf"/>
</dbReference>
<organism evidence="5 6">
    <name type="scientific">Acidiphilium rubrum</name>
    <dbReference type="NCBI Taxonomy" id="526"/>
    <lineage>
        <taxon>Bacteria</taxon>
        <taxon>Pseudomonadati</taxon>
        <taxon>Pseudomonadota</taxon>
        <taxon>Alphaproteobacteria</taxon>
        <taxon>Acetobacterales</taxon>
        <taxon>Acidocellaceae</taxon>
        <taxon>Acidiphilium</taxon>
    </lineage>
</organism>
<protein>
    <submittedName>
        <fullName evidence="5">Flp pilus assembly protein TadD, contains TPR repeats</fullName>
    </submittedName>
</protein>
<dbReference type="SMART" id="SM00028">
    <property type="entry name" value="TPR"/>
    <property type="match status" value="3"/>
</dbReference>
<dbReference type="OrthoDB" id="7817412at2"/>
<evidence type="ECO:0000256" key="4">
    <source>
        <dbReference type="SAM" id="SignalP"/>
    </source>
</evidence>
<dbReference type="Proteomes" id="UP000186308">
    <property type="component" value="Unassembled WGS sequence"/>
</dbReference>
<feature type="repeat" description="TPR" evidence="3">
    <location>
        <begin position="148"/>
        <end position="181"/>
    </location>
</feature>
<reference evidence="5 6" key="1">
    <citation type="submission" date="2017-01" db="EMBL/GenBank/DDBJ databases">
        <authorList>
            <person name="Varghese N."/>
            <person name="Submissions S."/>
        </authorList>
    </citation>
    <scope>NUCLEOTIDE SEQUENCE [LARGE SCALE GENOMIC DNA]</scope>
    <source>
        <strain evidence="5 6">ATCC 35905</strain>
    </source>
</reference>